<feature type="domain" description="VTT" evidence="7">
    <location>
        <begin position="37"/>
        <end position="163"/>
    </location>
</feature>
<feature type="transmembrane region" description="Helical" evidence="6">
    <location>
        <begin position="57"/>
        <end position="79"/>
    </location>
</feature>
<proteinExistence type="predicted"/>
<dbReference type="PANTHER" id="PTHR42709:SF6">
    <property type="entry name" value="UNDECAPRENYL PHOSPHATE TRANSPORTER A"/>
    <property type="match status" value="1"/>
</dbReference>
<evidence type="ECO:0000313" key="9">
    <source>
        <dbReference type="Proteomes" id="UP000664122"/>
    </source>
</evidence>
<feature type="transmembrane region" description="Helical" evidence="6">
    <location>
        <begin position="145"/>
        <end position="166"/>
    </location>
</feature>
<evidence type="ECO:0000256" key="4">
    <source>
        <dbReference type="ARBA" id="ARBA00022989"/>
    </source>
</evidence>
<dbReference type="RefSeq" id="WP_207259180.1">
    <property type="nucleotide sequence ID" value="NZ_JAFMPP010000019.1"/>
</dbReference>
<dbReference type="Proteomes" id="UP000664122">
    <property type="component" value="Unassembled WGS sequence"/>
</dbReference>
<dbReference type="AlphaFoldDB" id="A0A939FZ52"/>
<evidence type="ECO:0000256" key="2">
    <source>
        <dbReference type="ARBA" id="ARBA00022475"/>
    </source>
</evidence>
<feature type="transmembrane region" description="Helical" evidence="6">
    <location>
        <begin position="178"/>
        <end position="198"/>
    </location>
</feature>
<accession>A0A939FZ52</accession>
<dbReference type="InterPro" id="IPR051311">
    <property type="entry name" value="DedA_domain"/>
</dbReference>
<reference evidence="8" key="1">
    <citation type="submission" date="2021-03" db="EMBL/GenBank/DDBJ databases">
        <title>Whole genome sequence of Jiella sp. CQZ9-1.</title>
        <authorList>
            <person name="Tuo L."/>
        </authorList>
    </citation>
    <scope>NUCLEOTIDE SEQUENCE</scope>
    <source>
        <strain evidence="8">CQZ9-1</strain>
    </source>
</reference>
<comment type="subcellular location">
    <subcellularLocation>
        <location evidence="1">Cell membrane</location>
        <topology evidence="1">Multi-pass membrane protein</topology>
    </subcellularLocation>
</comment>
<evidence type="ECO:0000256" key="5">
    <source>
        <dbReference type="ARBA" id="ARBA00023136"/>
    </source>
</evidence>
<evidence type="ECO:0000313" key="8">
    <source>
        <dbReference type="EMBL" id="MBO0664260.1"/>
    </source>
</evidence>
<dbReference type="InterPro" id="IPR032816">
    <property type="entry name" value="VTT_dom"/>
</dbReference>
<keyword evidence="2" id="KW-1003">Cell membrane</keyword>
<keyword evidence="9" id="KW-1185">Reference proteome</keyword>
<dbReference type="Pfam" id="PF09335">
    <property type="entry name" value="VTT_dom"/>
    <property type="match status" value="1"/>
</dbReference>
<protein>
    <submittedName>
        <fullName evidence="8">DedA family protein</fullName>
    </submittedName>
</protein>
<comment type="caution">
    <text evidence="8">The sequence shown here is derived from an EMBL/GenBank/DDBJ whole genome shotgun (WGS) entry which is preliminary data.</text>
</comment>
<dbReference type="PANTHER" id="PTHR42709">
    <property type="entry name" value="ALKALINE PHOSPHATASE LIKE PROTEIN"/>
    <property type="match status" value="1"/>
</dbReference>
<dbReference type="EMBL" id="JAFMPP010000019">
    <property type="protein sequence ID" value="MBO0664260.1"/>
    <property type="molecule type" value="Genomic_DNA"/>
</dbReference>
<keyword evidence="5 6" id="KW-0472">Membrane</keyword>
<keyword evidence="4 6" id="KW-1133">Transmembrane helix</keyword>
<evidence type="ECO:0000256" key="1">
    <source>
        <dbReference type="ARBA" id="ARBA00004651"/>
    </source>
</evidence>
<keyword evidence="3 6" id="KW-0812">Transmembrane</keyword>
<evidence type="ECO:0000259" key="7">
    <source>
        <dbReference type="Pfam" id="PF09335"/>
    </source>
</evidence>
<evidence type="ECO:0000256" key="3">
    <source>
        <dbReference type="ARBA" id="ARBA00022692"/>
    </source>
</evidence>
<dbReference type="GO" id="GO:0005886">
    <property type="term" value="C:plasma membrane"/>
    <property type="evidence" value="ECO:0007669"/>
    <property type="project" value="UniProtKB-SubCell"/>
</dbReference>
<organism evidence="8 9">
    <name type="scientific">Jiella flava</name>
    <dbReference type="NCBI Taxonomy" id="2816857"/>
    <lineage>
        <taxon>Bacteria</taxon>
        <taxon>Pseudomonadati</taxon>
        <taxon>Pseudomonadota</taxon>
        <taxon>Alphaproteobacteria</taxon>
        <taxon>Hyphomicrobiales</taxon>
        <taxon>Aurantimonadaceae</taxon>
        <taxon>Jiella</taxon>
    </lineage>
</organism>
<sequence length="215" mass="23331">MTSIIATLSAWVLAVISALGLPGIAVLMALESACLPIPSEIVMPFAGYLASTGRFDLIMVSLAGAIGCNLGSWAAYAVGARGGRKLIERWSHKAIFSERELVLSEKFFARYGASAVFLARLLPVVRSFIAVPAGMARMNRLTFHLYTFAGSFIWCLGLAWVGKLLGDHWNDSPAMKTAFHIADAVMILALIAAGIWYWRRRRRQAREGLGGEGQA</sequence>
<name>A0A939FZ52_9HYPH</name>
<gene>
    <name evidence="8" type="ORF">J1C48_16895</name>
</gene>
<evidence type="ECO:0000256" key="6">
    <source>
        <dbReference type="SAM" id="Phobius"/>
    </source>
</evidence>